<evidence type="ECO:0000313" key="2">
    <source>
        <dbReference type="EMBL" id="MBO8453557.1"/>
    </source>
</evidence>
<gene>
    <name evidence="2" type="ORF">IAC07_02385</name>
</gene>
<dbReference type="SUPFAM" id="SSF51445">
    <property type="entry name" value="(Trans)glycosidases"/>
    <property type="match status" value="1"/>
</dbReference>
<dbReference type="Gene3D" id="3.20.20.80">
    <property type="entry name" value="Glycosidases"/>
    <property type="match status" value="1"/>
</dbReference>
<dbReference type="InterPro" id="IPR017853">
    <property type="entry name" value="GH"/>
</dbReference>
<dbReference type="EMBL" id="JADIMJ010000039">
    <property type="protein sequence ID" value="MBO8453557.1"/>
    <property type="molecule type" value="Genomic_DNA"/>
</dbReference>
<dbReference type="AlphaFoldDB" id="A0A940DQ42"/>
<comment type="caution">
    <text evidence="2">The sequence shown here is derived from an EMBL/GenBank/DDBJ whole genome shotgun (WGS) entry which is preliminary data.</text>
</comment>
<feature type="domain" description="DUF5722" evidence="1">
    <location>
        <begin position="108"/>
        <end position="499"/>
    </location>
</feature>
<organism evidence="2 3">
    <name type="scientific">Candidatus Cryptobacteroides gallistercoris</name>
    <dbReference type="NCBI Taxonomy" id="2840765"/>
    <lineage>
        <taxon>Bacteria</taxon>
        <taxon>Pseudomonadati</taxon>
        <taxon>Bacteroidota</taxon>
        <taxon>Bacteroidia</taxon>
        <taxon>Bacteroidales</taxon>
        <taxon>Candidatus Cryptobacteroides</taxon>
    </lineage>
</organism>
<protein>
    <recommendedName>
        <fullName evidence="1">DUF5722 domain-containing protein</fullName>
    </recommendedName>
</protein>
<evidence type="ECO:0000313" key="3">
    <source>
        <dbReference type="Proteomes" id="UP000771749"/>
    </source>
</evidence>
<evidence type="ECO:0000259" key="1">
    <source>
        <dbReference type="Pfam" id="PF18989"/>
    </source>
</evidence>
<dbReference type="InterPro" id="IPR043780">
    <property type="entry name" value="DUF5722"/>
</dbReference>
<sequence length="508" mass="57176">MTEVTVTGDKVSVSGSYAGDGEFFVAEIPPYTDLLRMEDPLSVHRPESDTFTFETDRFTGAGDLRYDRALSRWAVFEKTPSGENRLVSFARYADSVPSSLHRPETVLKNKKGIGGIHPNDFISDFDNLDLGSATLNMYITMFTYLTPGEGRVAHEYGGKMYYFDEGFIETNLDNVLLEARRRGMAVAAILLVQPAKDAADKELGRLLTDPACNGGNLIMPDMTSPESVNCFAAVTDFLAGRYCRQDDLYGRVDKWIVLNEVDAARSWANAGDRPMYVLTDYYIKVLRLVYNIVRQYDANADVLASFTHSWTGIAGDYPAKDMLDVINAMGRNEGDYRWGLAYHTYPWDLLNPRCWECPNSTFSMDTPCVSFRNLEVIDKWIFMPENMYLGSRKRSLWLSEAGINSRSYSDADLEEQAAGTAYAWKKIEAMDGVDAHQWHNWFDNVGDGSGALLGLRKFPDSQYAGAPKPAWHVYQAAGTEREDEVFDRYLDVIGIGDWDIIVDSDEID</sequence>
<reference evidence="2" key="2">
    <citation type="journal article" date="2021" name="PeerJ">
        <title>Extensive microbial diversity within the chicken gut microbiome revealed by metagenomics and culture.</title>
        <authorList>
            <person name="Gilroy R."/>
            <person name="Ravi A."/>
            <person name="Getino M."/>
            <person name="Pursley I."/>
            <person name="Horton D.L."/>
            <person name="Alikhan N.F."/>
            <person name="Baker D."/>
            <person name="Gharbi K."/>
            <person name="Hall N."/>
            <person name="Watson M."/>
            <person name="Adriaenssens E.M."/>
            <person name="Foster-Nyarko E."/>
            <person name="Jarju S."/>
            <person name="Secka A."/>
            <person name="Antonio M."/>
            <person name="Oren A."/>
            <person name="Chaudhuri R.R."/>
            <person name="La Ragione R."/>
            <person name="Hildebrand F."/>
            <person name="Pallen M.J."/>
        </authorList>
    </citation>
    <scope>NUCLEOTIDE SEQUENCE</scope>
    <source>
        <strain evidence="2">F1-3629</strain>
    </source>
</reference>
<name>A0A940DQ42_9BACT</name>
<accession>A0A940DQ42</accession>
<proteinExistence type="predicted"/>
<dbReference type="Proteomes" id="UP000771749">
    <property type="component" value="Unassembled WGS sequence"/>
</dbReference>
<reference evidence="2" key="1">
    <citation type="submission" date="2020-10" db="EMBL/GenBank/DDBJ databases">
        <authorList>
            <person name="Gilroy R."/>
        </authorList>
    </citation>
    <scope>NUCLEOTIDE SEQUENCE</scope>
    <source>
        <strain evidence="2">F1-3629</strain>
    </source>
</reference>
<dbReference type="Pfam" id="PF18989">
    <property type="entry name" value="DUF5722"/>
    <property type="match status" value="1"/>
</dbReference>